<name>A0A1Z1W5A4_9ACTN</name>
<dbReference type="OrthoDB" id="9885697at2"/>
<evidence type="ECO:0000313" key="2">
    <source>
        <dbReference type="Proteomes" id="UP000195880"/>
    </source>
</evidence>
<dbReference type="KEGG" id="salf:SMD44_01004"/>
<dbReference type="EMBL" id="CP021748">
    <property type="protein sequence ID" value="ARX81606.1"/>
    <property type="molecule type" value="Genomic_DNA"/>
</dbReference>
<dbReference type="RefSeq" id="WP_087882993.1">
    <property type="nucleotide sequence ID" value="NZ_CP021748.1"/>
</dbReference>
<protein>
    <submittedName>
        <fullName evidence="1">Uncharacterized protein</fullName>
    </submittedName>
</protein>
<sequence>MSALTPELIADVEESFLGFWDDAVMDIVRQPYTVGALAAYAWRDGGSHIPSDDSEGGGDDA</sequence>
<dbReference type="Proteomes" id="UP000195880">
    <property type="component" value="Chromosome"/>
</dbReference>
<keyword evidence="2" id="KW-1185">Reference proteome</keyword>
<evidence type="ECO:0000313" key="1">
    <source>
        <dbReference type="EMBL" id="ARX81606.1"/>
    </source>
</evidence>
<gene>
    <name evidence="1" type="ORF">SMD44_01004</name>
</gene>
<reference evidence="1 2" key="1">
    <citation type="submission" date="2017-05" db="EMBL/GenBank/DDBJ databases">
        <title>Streptomyces alboflavus Genome sequencing and assembly.</title>
        <authorList>
            <person name="Wang Y."/>
            <person name="Du B."/>
            <person name="Ding Y."/>
            <person name="Liu H."/>
            <person name="Hou Q."/>
            <person name="Liu K."/>
            <person name="Wang C."/>
            <person name="Yao L."/>
        </authorList>
    </citation>
    <scope>NUCLEOTIDE SEQUENCE [LARGE SCALE GENOMIC DNA]</scope>
    <source>
        <strain evidence="1 2">MDJK44</strain>
    </source>
</reference>
<dbReference type="AlphaFoldDB" id="A0A1Z1W5A4"/>
<accession>A0A1Z1W5A4</accession>
<proteinExistence type="predicted"/>
<organism evidence="1 2">
    <name type="scientific">Streptomyces alboflavus</name>
    <dbReference type="NCBI Taxonomy" id="67267"/>
    <lineage>
        <taxon>Bacteria</taxon>
        <taxon>Bacillati</taxon>
        <taxon>Actinomycetota</taxon>
        <taxon>Actinomycetes</taxon>
        <taxon>Kitasatosporales</taxon>
        <taxon>Streptomycetaceae</taxon>
        <taxon>Streptomyces</taxon>
    </lineage>
</organism>